<organism evidence="1 2">
    <name type="scientific">Natrinema pallidum</name>
    <dbReference type="NCBI Taxonomy" id="69527"/>
    <lineage>
        <taxon>Archaea</taxon>
        <taxon>Methanobacteriati</taxon>
        <taxon>Methanobacteriota</taxon>
        <taxon>Stenosarchaea group</taxon>
        <taxon>Halobacteria</taxon>
        <taxon>Halobacteriales</taxon>
        <taxon>Natrialbaceae</taxon>
        <taxon>Natrinema</taxon>
    </lineage>
</organism>
<evidence type="ECO:0000313" key="2">
    <source>
        <dbReference type="Proteomes" id="UP000307562"/>
    </source>
</evidence>
<sequence length="157" mass="17187">MQQSTAWTIAGAVVDGGVETTTIEAQPTGSVELRCLFETETDEMPASGRQYYRHLRQYLEYVHTVQTGETHTGEVWVQEEANPNDPVSSHIVDVVPGQGVRDIDPFWGVIVGGSDDSRGLPDYRDLTLELVWIAPRSAYADRAAVEAAVATAPIDIE</sequence>
<name>A0A4V1IF31_9EURY</name>
<dbReference type="EMBL" id="CP040637">
    <property type="protein sequence ID" value="QCW03574.1"/>
    <property type="molecule type" value="Genomic_DNA"/>
</dbReference>
<dbReference type="RefSeq" id="WP_138653763.1">
    <property type="nucleotide sequence ID" value="NZ_CP040637.1"/>
</dbReference>
<dbReference type="GeneID" id="96156341"/>
<proteinExistence type="predicted"/>
<dbReference type="AlphaFoldDB" id="A0A4V1IF31"/>
<reference evidence="2" key="1">
    <citation type="submission" date="2019-05" db="EMBL/GenBank/DDBJ databases">
        <title>Complete Genome Sequence and Methylation Pattern of the Halophilic Archaeon Natrinema pallidum BOL6-1.</title>
        <authorList>
            <person name="DasSarma P."/>
            <person name="DasSarma B.P."/>
            <person name="DasSarma S.L."/>
            <person name="Martinez F.L."/>
            <person name="Guzman D."/>
            <person name="Roberts R.J."/>
            <person name="DasSarma S."/>
        </authorList>
    </citation>
    <scope>NUCLEOTIDE SEQUENCE [LARGE SCALE GENOMIC DNA]</scope>
    <source>
        <strain evidence="2">BOL6-1</strain>
    </source>
</reference>
<accession>A0A4V1IF31</accession>
<keyword evidence="2" id="KW-1185">Reference proteome</keyword>
<gene>
    <name evidence="1" type="ORF">FGF80_10120</name>
</gene>
<dbReference type="KEGG" id="npl:FGF80_10120"/>
<evidence type="ECO:0000313" key="1">
    <source>
        <dbReference type="EMBL" id="QCW03574.1"/>
    </source>
</evidence>
<protein>
    <submittedName>
        <fullName evidence="1">Uncharacterized protein</fullName>
    </submittedName>
</protein>
<dbReference type="Proteomes" id="UP000307562">
    <property type="component" value="Chromosome"/>
</dbReference>